<evidence type="ECO:0000256" key="1">
    <source>
        <dbReference type="SAM" id="SignalP"/>
    </source>
</evidence>
<reference evidence="3" key="1">
    <citation type="submission" date="2023-07" db="EMBL/GenBank/DDBJ databases">
        <title>A collection of bacterial strains from the Burkholderia cepacia Research Laboratory and Repository.</title>
        <authorList>
            <person name="Lipuma J."/>
            <person name="Spilker T."/>
            <person name="Caverly L."/>
        </authorList>
    </citation>
    <scope>NUCLEOTIDE SEQUENCE</scope>
    <source>
        <strain evidence="3">AU45194</strain>
    </source>
</reference>
<dbReference type="InterPro" id="IPR027939">
    <property type="entry name" value="NMT1/THI5"/>
</dbReference>
<dbReference type="PANTHER" id="PTHR31528:SF15">
    <property type="entry name" value="RIBOFLAVIN-BINDING PROTEIN RIBY"/>
    <property type="match status" value="1"/>
</dbReference>
<evidence type="ECO:0000313" key="3">
    <source>
        <dbReference type="EMBL" id="MDN7525937.1"/>
    </source>
</evidence>
<dbReference type="InterPro" id="IPR015168">
    <property type="entry name" value="SsuA/THI5"/>
</dbReference>
<keyword evidence="1" id="KW-0732">Signal</keyword>
<evidence type="ECO:0000259" key="2">
    <source>
        <dbReference type="Pfam" id="PF09084"/>
    </source>
</evidence>
<evidence type="ECO:0000313" key="4">
    <source>
        <dbReference type="Proteomes" id="UP001172217"/>
    </source>
</evidence>
<dbReference type="PANTHER" id="PTHR31528">
    <property type="entry name" value="4-AMINO-5-HYDROXYMETHYL-2-METHYLPYRIMIDINE PHOSPHATE SYNTHASE THI11-RELATED"/>
    <property type="match status" value="1"/>
</dbReference>
<dbReference type="EMBL" id="JAUJQL010000013">
    <property type="protein sequence ID" value="MDN7525937.1"/>
    <property type="molecule type" value="Genomic_DNA"/>
</dbReference>
<dbReference type="Gene3D" id="3.40.190.10">
    <property type="entry name" value="Periplasmic binding protein-like II"/>
    <property type="match status" value="2"/>
</dbReference>
<sequence>MKIKAVISTLSCTLLSVGVSAADKLTFQLDWLPNGDKAFAYVALKQGFYAAEGLEVSIIPGRGSSDAITKVATGAADVSNGGLASLMMAAAESQIPVKAVMSIYSMQPDSVFTLSGSGINELKDLVGKTVAMPTFSSSNVLWPVILQTNGIDPSKVKTVKVDPSAQAPLLAQGRVDASINWTTVVPQFEDALKQSNKKLTVIPWSKYGLDGYGMSLYASDKLIKERPQVLARFLRATEKAIRFSVANPEQAAADLKAAVPETDAVVAAAMFRASIPLIDNPIAKRDGFGAFNPQLLAATWSWVAKSMNYPMDKVNPESLVNRSFLTKPGR</sequence>
<keyword evidence="4" id="KW-1185">Reference proteome</keyword>
<dbReference type="RefSeq" id="WP_034046940.1">
    <property type="nucleotide sequence ID" value="NZ_JAUJQL010000013.1"/>
</dbReference>
<accession>A0ABT8NX55</accession>
<dbReference type="Pfam" id="PF09084">
    <property type="entry name" value="NMT1"/>
    <property type="match status" value="1"/>
</dbReference>
<proteinExistence type="predicted"/>
<protein>
    <submittedName>
        <fullName evidence="3">ABC transporter substrate-binding protein</fullName>
    </submittedName>
</protein>
<feature type="domain" description="SsuA/THI5-like" evidence="2">
    <location>
        <begin position="36"/>
        <end position="251"/>
    </location>
</feature>
<organism evidence="3 4">
    <name type="scientific">Burkholderia orbicola</name>
    <dbReference type="NCBI Taxonomy" id="2978683"/>
    <lineage>
        <taxon>Bacteria</taxon>
        <taxon>Pseudomonadati</taxon>
        <taxon>Pseudomonadota</taxon>
        <taxon>Betaproteobacteria</taxon>
        <taxon>Burkholderiales</taxon>
        <taxon>Burkholderiaceae</taxon>
        <taxon>Burkholderia</taxon>
        <taxon>Burkholderia cepacia complex</taxon>
    </lineage>
</organism>
<dbReference type="Proteomes" id="UP001172217">
    <property type="component" value="Unassembled WGS sequence"/>
</dbReference>
<gene>
    <name evidence="3" type="ORF">QZM70_23600</name>
</gene>
<feature type="signal peptide" evidence="1">
    <location>
        <begin position="1"/>
        <end position="21"/>
    </location>
</feature>
<comment type="caution">
    <text evidence="3">The sequence shown here is derived from an EMBL/GenBank/DDBJ whole genome shotgun (WGS) entry which is preliminary data.</text>
</comment>
<name>A0ABT8NX55_9BURK</name>
<dbReference type="SUPFAM" id="SSF53850">
    <property type="entry name" value="Periplasmic binding protein-like II"/>
    <property type="match status" value="1"/>
</dbReference>
<feature type="chain" id="PRO_5046313301" evidence="1">
    <location>
        <begin position="22"/>
        <end position="330"/>
    </location>
</feature>